<dbReference type="GeneID" id="136816888"/>
<sequence>MDAFKNKYIQTCQQQNTHPNDAILHAIRESNKRCKSQEGTFILNLAGCNLSPTDSNVLSKCFATDNYIEQYHFTDCLLSEESCKIILNAFTFNKTLKILDLKGNNLRASGAELVGKLLKRTSITELFLEWNSLGMWDTGLTAIAEGLALNTTLRVLDLSNNQISHHGGEEIANALKRNKQLRVLDLRWNNIGMAGGRAFLNAMTHNKYVVSLELAGNNIPSDTMKAIATSVKRNVDYHSIYEEHHAKTQSMRQEIDQLQLEKSMQVSTLIDQLEREKELQENVSQSARDRMEHMRAAIEDLKSENRKLKECFDSQSDELKASESVMKELSNKLENTRKEGKLREETMVSERLAVAEENTREKAQYQAELLRRVEDIQTITKEKKDMSVRLEVALDEVARLKESLKKSEERFLEDKRVLSDRCHQDKEELRHQHEHLMKNADQKILRISSDNERLIEEVTRLKSNILTDKLRFEEESLSQRAKWKQEEIAKSKQYEDRIDLLLRGKDDLQAKLSKVSVELAETHTQLTSSQKDHEASKRQCEHLQQLMSQRDLEYRNENNRVKLEVDSERRVNAELKDKVASQDIKIQEIRSQMKDMQSEKEAEKTRLQDLLRAKEDEMKRTREEELRRAGMLETALQSYISSTRSAYK</sequence>
<dbReference type="SMART" id="SM00368">
    <property type="entry name" value="LRR_RI"/>
    <property type="match status" value="3"/>
</dbReference>
<dbReference type="PANTHER" id="PTHR23170:SF3">
    <property type="entry name" value="LEUCINE-RICH REPEAT-CONTAINING PROTEIN 45"/>
    <property type="match status" value="1"/>
</dbReference>
<dbReference type="InterPro" id="IPR052116">
    <property type="entry name" value="Centro_Cilium_Assembly"/>
</dbReference>
<dbReference type="InterPro" id="IPR001611">
    <property type="entry name" value="Leu-rich_rpt"/>
</dbReference>
<dbReference type="OrthoDB" id="8436363at2759"/>
<dbReference type="SUPFAM" id="SSF52047">
    <property type="entry name" value="RNI-like"/>
    <property type="match status" value="1"/>
</dbReference>
<keyword evidence="7" id="KW-1185">Reference proteome</keyword>
<evidence type="ECO:0000256" key="3">
    <source>
        <dbReference type="ARBA" id="ARBA00023054"/>
    </source>
</evidence>
<reference evidence="6" key="1">
    <citation type="submission" date="2021-01" db="UniProtKB">
        <authorList>
            <consortium name="EnsemblMetazoa"/>
        </authorList>
    </citation>
    <scope>IDENTIFICATION</scope>
</reference>
<evidence type="ECO:0000313" key="6">
    <source>
        <dbReference type="EnsemblMetazoa" id="CLYHEMP012026.1"/>
    </source>
</evidence>
<evidence type="ECO:0000256" key="2">
    <source>
        <dbReference type="ARBA" id="ARBA00022490"/>
    </source>
</evidence>
<evidence type="ECO:0000256" key="5">
    <source>
        <dbReference type="SAM" id="Coils"/>
    </source>
</evidence>
<evidence type="ECO:0000256" key="1">
    <source>
        <dbReference type="ARBA" id="ARBA00004300"/>
    </source>
</evidence>
<keyword evidence="2" id="KW-0963">Cytoplasm</keyword>
<protein>
    <recommendedName>
        <fullName evidence="8">Leucine rich repeat containing protein</fullName>
    </recommendedName>
</protein>
<dbReference type="Gene3D" id="3.80.10.10">
    <property type="entry name" value="Ribonuclease Inhibitor"/>
    <property type="match status" value="2"/>
</dbReference>
<keyword evidence="3 5" id="KW-0175">Coiled coil</keyword>
<feature type="coiled-coil region" evidence="5">
    <location>
        <begin position="383"/>
        <end position="410"/>
    </location>
</feature>
<proteinExistence type="predicted"/>
<keyword evidence="4" id="KW-0206">Cytoskeleton</keyword>
<dbReference type="GO" id="GO:0005813">
    <property type="term" value="C:centrosome"/>
    <property type="evidence" value="ECO:0007669"/>
    <property type="project" value="UniProtKB-SubCell"/>
</dbReference>
<organism evidence="6 7">
    <name type="scientific">Clytia hemisphaerica</name>
    <dbReference type="NCBI Taxonomy" id="252671"/>
    <lineage>
        <taxon>Eukaryota</taxon>
        <taxon>Metazoa</taxon>
        <taxon>Cnidaria</taxon>
        <taxon>Hydrozoa</taxon>
        <taxon>Hydroidolina</taxon>
        <taxon>Leptothecata</taxon>
        <taxon>Obeliida</taxon>
        <taxon>Clytiidae</taxon>
        <taxon>Clytia</taxon>
    </lineage>
</organism>
<evidence type="ECO:0000256" key="4">
    <source>
        <dbReference type="ARBA" id="ARBA00023212"/>
    </source>
</evidence>
<dbReference type="PANTHER" id="PTHR23170">
    <property type="entry name" value="NY-REN-58 ANTIGEN"/>
    <property type="match status" value="1"/>
</dbReference>
<dbReference type="RefSeq" id="XP_066929322.1">
    <property type="nucleotide sequence ID" value="XM_067073221.1"/>
</dbReference>
<dbReference type="InterPro" id="IPR032675">
    <property type="entry name" value="LRR_dom_sf"/>
</dbReference>
<accession>A0A7M5VCW7</accession>
<dbReference type="Pfam" id="PF13516">
    <property type="entry name" value="LRR_6"/>
    <property type="match status" value="3"/>
</dbReference>
<feature type="coiled-coil region" evidence="5">
    <location>
        <begin position="241"/>
        <end position="339"/>
    </location>
</feature>
<comment type="subcellular location">
    <subcellularLocation>
        <location evidence="1">Cytoplasm</location>
        <location evidence="1">Cytoskeleton</location>
        <location evidence="1">Microtubule organizing center</location>
        <location evidence="1">Centrosome</location>
    </subcellularLocation>
</comment>
<evidence type="ECO:0008006" key="8">
    <source>
        <dbReference type="Google" id="ProtNLM"/>
    </source>
</evidence>
<name>A0A7M5VCW7_9CNID</name>
<dbReference type="Proteomes" id="UP000594262">
    <property type="component" value="Unplaced"/>
</dbReference>
<dbReference type="EnsemblMetazoa" id="CLYHEMT012026.1">
    <property type="protein sequence ID" value="CLYHEMP012026.1"/>
    <property type="gene ID" value="CLYHEMG012026"/>
</dbReference>
<feature type="coiled-coil region" evidence="5">
    <location>
        <begin position="558"/>
        <end position="624"/>
    </location>
</feature>
<evidence type="ECO:0000313" key="7">
    <source>
        <dbReference type="Proteomes" id="UP000594262"/>
    </source>
</evidence>
<dbReference type="PROSITE" id="PS51450">
    <property type="entry name" value="LRR"/>
    <property type="match status" value="1"/>
</dbReference>
<dbReference type="AlphaFoldDB" id="A0A7M5VCW7"/>